<comment type="cofactor">
    <cofactor evidence="1">
        <name>Mg(2+)</name>
        <dbReference type="ChEBI" id="CHEBI:18420"/>
    </cofactor>
</comment>
<evidence type="ECO:0000256" key="1">
    <source>
        <dbReference type="RuleBase" id="RU363044"/>
    </source>
</evidence>
<dbReference type="Proteomes" id="UP000821853">
    <property type="component" value="Chromosome 5"/>
</dbReference>
<gene>
    <name evidence="3" type="ORF">HPB48_019901</name>
</gene>
<dbReference type="InterPro" id="IPR051055">
    <property type="entry name" value="PIF1_helicase"/>
</dbReference>
<dbReference type="GO" id="GO:0006281">
    <property type="term" value="P:DNA repair"/>
    <property type="evidence" value="ECO:0007669"/>
    <property type="project" value="UniProtKB-KW"/>
</dbReference>
<feature type="domain" description="DNA helicase Pif1-like DEAD-box helicase" evidence="2">
    <location>
        <begin position="118"/>
        <end position="174"/>
    </location>
</feature>
<comment type="caution">
    <text evidence="3">The sequence shown here is derived from an EMBL/GenBank/DDBJ whole genome shotgun (WGS) entry which is preliminary data.</text>
</comment>
<keyword evidence="1" id="KW-0234">DNA repair</keyword>
<dbReference type="GO" id="GO:0005524">
    <property type="term" value="F:ATP binding"/>
    <property type="evidence" value="ECO:0007669"/>
    <property type="project" value="UniProtKB-KW"/>
</dbReference>
<dbReference type="OMA" id="CANEYND"/>
<keyword evidence="1" id="KW-0347">Helicase</keyword>
<keyword evidence="1" id="KW-0067">ATP-binding</keyword>
<comment type="catalytic activity">
    <reaction evidence="1">
        <text>ATP + H2O = ADP + phosphate + H(+)</text>
        <dbReference type="Rhea" id="RHEA:13065"/>
        <dbReference type="ChEBI" id="CHEBI:15377"/>
        <dbReference type="ChEBI" id="CHEBI:15378"/>
        <dbReference type="ChEBI" id="CHEBI:30616"/>
        <dbReference type="ChEBI" id="CHEBI:43474"/>
        <dbReference type="ChEBI" id="CHEBI:456216"/>
        <dbReference type="EC" id="5.6.2.3"/>
    </reaction>
</comment>
<keyword evidence="4" id="KW-1185">Reference proteome</keyword>
<dbReference type="EC" id="5.6.2.3" evidence="1"/>
<evidence type="ECO:0000313" key="3">
    <source>
        <dbReference type="EMBL" id="KAH9375696.1"/>
    </source>
</evidence>
<reference evidence="3 4" key="1">
    <citation type="journal article" date="2020" name="Cell">
        <title>Large-Scale Comparative Analyses of Tick Genomes Elucidate Their Genetic Diversity and Vector Capacities.</title>
        <authorList>
            <consortium name="Tick Genome and Microbiome Consortium (TIGMIC)"/>
            <person name="Jia N."/>
            <person name="Wang J."/>
            <person name="Shi W."/>
            <person name="Du L."/>
            <person name="Sun Y."/>
            <person name="Zhan W."/>
            <person name="Jiang J.F."/>
            <person name="Wang Q."/>
            <person name="Zhang B."/>
            <person name="Ji P."/>
            <person name="Bell-Sakyi L."/>
            <person name="Cui X.M."/>
            <person name="Yuan T.T."/>
            <person name="Jiang B.G."/>
            <person name="Yang W.F."/>
            <person name="Lam T.T."/>
            <person name="Chang Q.C."/>
            <person name="Ding S.J."/>
            <person name="Wang X.J."/>
            <person name="Zhu J.G."/>
            <person name="Ruan X.D."/>
            <person name="Zhao L."/>
            <person name="Wei J.T."/>
            <person name="Ye R.Z."/>
            <person name="Que T.C."/>
            <person name="Du C.H."/>
            <person name="Zhou Y.H."/>
            <person name="Cheng J.X."/>
            <person name="Dai P.F."/>
            <person name="Guo W.B."/>
            <person name="Han X.H."/>
            <person name="Huang E.J."/>
            <person name="Li L.F."/>
            <person name="Wei W."/>
            <person name="Gao Y.C."/>
            <person name="Liu J.Z."/>
            <person name="Shao H.Z."/>
            <person name="Wang X."/>
            <person name="Wang C.C."/>
            <person name="Yang T.C."/>
            <person name="Huo Q.B."/>
            <person name="Li W."/>
            <person name="Chen H.Y."/>
            <person name="Chen S.E."/>
            <person name="Zhou L.G."/>
            <person name="Ni X.B."/>
            <person name="Tian J.H."/>
            <person name="Sheng Y."/>
            <person name="Liu T."/>
            <person name="Pan Y.S."/>
            <person name="Xia L.Y."/>
            <person name="Li J."/>
            <person name="Zhao F."/>
            <person name="Cao W.C."/>
        </authorList>
    </citation>
    <scope>NUCLEOTIDE SEQUENCE [LARGE SCALE GENOMIC DNA]</scope>
    <source>
        <strain evidence="3">HaeL-2018</strain>
    </source>
</reference>
<evidence type="ECO:0000313" key="4">
    <source>
        <dbReference type="Proteomes" id="UP000821853"/>
    </source>
</evidence>
<dbReference type="GO" id="GO:0006310">
    <property type="term" value="P:DNA recombination"/>
    <property type="evidence" value="ECO:0007669"/>
    <property type="project" value="UniProtKB-KW"/>
</dbReference>
<dbReference type="InterPro" id="IPR010285">
    <property type="entry name" value="DNA_helicase_pif1-like_DEAD"/>
</dbReference>
<protein>
    <recommendedName>
        <fullName evidence="1">ATP-dependent DNA helicase</fullName>
        <ecNumber evidence="1">5.6.2.3</ecNumber>
    </recommendedName>
</protein>
<dbReference type="AlphaFoldDB" id="A0A9J6GMC4"/>
<keyword evidence="1" id="KW-0233">DNA recombination</keyword>
<organism evidence="3 4">
    <name type="scientific">Haemaphysalis longicornis</name>
    <name type="common">Bush tick</name>
    <dbReference type="NCBI Taxonomy" id="44386"/>
    <lineage>
        <taxon>Eukaryota</taxon>
        <taxon>Metazoa</taxon>
        <taxon>Ecdysozoa</taxon>
        <taxon>Arthropoda</taxon>
        <taxon>Chelicerata</taxon>
        <taxon>Arachnida</taxon>
        <taxon>Acari</taxon>
        <taxon>Parasitiformes</taxon>
        <taxon>Ixodida</taxon>
        <taxon>Ixodoidea</taxon>
        <taxon>Ixodidae</taxon>
        <taxon>Haemaphysalinae</taxon>
        <taxon>Haemaphysalis</taxon>
    </lineage>
</organism>
<dbReference type="Pfam" id="PF05970">
    <property type="entry name" value="PIF1"/>
    <property type="match status" value="1"/>
</dbReference>
<dbReference type="VEuPathDB" id="VectorBase:HLOH_041190"/>
<keyword evidence="1" id="KW-0378">Hydrolase</keyword>
<proteinExistence type="inferred from homology"/>
<keyword evidence="1" id="KW-0547">Nucleotide-binding</keyword>
<evidence type="ECO:0000259" key="2">
    <source>
        <dbReference type="Pfam" id="PF05970"/>
    </source>
</evidence>
<keyword evidence="1" id="KW-0227">DNA damage</keyword>
<name>A0A9J6GMC4_HAELO</name>
<accession>A0A9J6GMC4</accession>
<dbReference type="EMBL" id="JABSTR010000007">
    <property type="protein sequence ID" value="KAH9375696.1"/>
    <property type="molecule type" value="Genomic_DNA"/>
</dbReference>
<sequence>MRYIILEEVCQETCRIDERVSTTVHAGEDTDIRQGTEYAGAVTAAVRKRDDILCANEYNDLMRRTNLRLLVQCIRCLHNHREGGSALGRTTVLAAFQLMRHNEGGLRDSDLNAFRTAFMNVGCNIFAEVSMLSADTFDHIDSCLRQITSKYDVPFSGIDVVLCVDLRQSPHIRANEEIELIQSRFVTAELAASIPAGAVRIFYANKEVDAFNSGVALQDVDDVREASAMDSNIGYKSSHECERAQAKFATMTHTEKGNLPSAILLARWKAYMLTANMDAKYGLVNGAVSVL</sequence>
<dbReference type="GO" id="GO:0000723">
    <property type="term" value="P:telomere maintenance"/>
    <property type="evidence" value="ECO:0007669"/>
    <property type="project" value="InterPro"/>
</dbReference>
<comment type="similarity">
    <text evidence="1">Belongs to the helicase family.</text>
</comment>
<dbReference type="OrthoDB" id="6514286at2759"/>
<dbReference type="GO" id="GO:0043139">
    <property type="term" value="F:5'-3' DNA helicase activity"/>
    <property type="evidence" value="ECO:0007669"/>
    <property type="project" value="UniProtKB-EC"/>
</dbReference>
<dbReference type="PANTHER" id="PTHR47642">
    <property type="entry name" value="ATP-DEPENDENT DNA HELICASE"/>
    <property type="match status" value="1"/>
</dbReference>
<dbReference type="GO" id="GO:0016787">
    <property type="term" value="F:hydrolase activity"/>
    <property type="evidence" value="ECO:0007669"/>
    <property type="project" value="UniProtKB-KW"/>
</dbReference>